<sequence>MASFGTRFLVLFVLVTLLCVTKIMAQDPAIAPTSGLETGAGFALSFSGALICSSVLISLVSLLRQFY</sequence>
<comment type="caution">
    <text evidence="3">The sequence shown here is derived from an EMBL/GenBank/DDBJ whole genome shotgun (WGS) entry which is preliminary data.</text>
</comment>
<dbReference type="PANTHER" id="PTHR33659:SF7">
    <property type="entry name" value="PROTEIN, PUTATIVE-RELATED"/>
    <property type="match status" value="1"/>
</dbReference>
<proteinExistence type="predicted"/>
<feature type="chain" id="PRO_5015200090" description="Arabinogalactan peptide, AGP" evidence="2">
    <location>
        <begin position="26"/>
        <end position="67"/>
    </location>
</feature>
<evidence type="ECO:0008006" key="5">
    <source>
        <dbReference type="Google" id="ProtNLM"/>
    </source>
</evidence>
<name>A0A2P5F1K8_TREOI</name>
<feature type="transmembrane region" description="Helical" evidence="1">
    <location>
        <begin position="41"/>
        <end position="63"/>
    </location>
</feature>
<evidence type="ECO:0000313" key="4">
    <source>
        <dbReference type="Proteomes" id="UP000237000"/>
    </source>
</evidence>
<dbReference type="AlphaFoldDB" id="A0A2P5F1K8"/>
<dbReference type="InParanoid" id="A0A2P5F1K8"/>
<dbReference type="EMBL" id="JXTC01000072">
    <property type="protein sequence ID" value="PON91672.1"/>
    <property type="molecule type" value="Genomic_DNA"/>
</dbReference>
<evidence type="ECO:0000313" key="3">
    <source>
        <dbReference type="EMBL" id="PON91672.1"/>
    </source>
</evidence>
<feature type="signal peptide" evidence="2">
    <location>
        <begin position="1"/>
        <end position="25"/>
    </location>
</feature>
<protein>
    <recommendedName>
        <fullName evidence="5">Arabinogalactan peptide, AGP</fullName>
    </recommendedName>
</protein>
<keyword evidence="1" id="KW-0472">Membrane</keyword>
<dbReference type="Proteomes" id="UP000237000">
    <property type="component" value="Unassembled WGS sequence"/>
</dbReference>
<evidence type="ECO:0000256" key="1">
    <source>
        <dbReference type="SAM" id="Phobius"/>
    </source>
</evidence>
<keyword evidence="1" id="KW-1133">Transmembrane helix</keyword>
<organism evidence="3 4">
    <name type="scientific">Trema orientale</name>
    <name type="common">Charcoal tree</name>
    <name type="synonym">Celtis orientalis</name>
    <dbReference type="NCBI Taxonomy" id="63057"/>
    <lineage>
        <taxon>Eukaryota</taxon>
        <taxon>Viridiplantae</taxon>
        <taxon>Streptophyta</taxon>
        <taxon>Embryophyta</taxon>
        <taxon>Tracheophyta</taxon>
        <taxon>Spermatophyta</taxon>
        <taxon>Magnoliopsida</taxon>
        <taxon>eudicotyledons</taxon>
        <taxon>Gunneridae</taxon>
        <taxon>Pentapetalae</taxon>
        <taxon>rosids</taxon>
        <taxon>fabids</taxon>
        <taxon>Rosales</taxon>
        <taxon>Cannabaceae</taxon>
        <taxon>Trema</taxon>
    </lineage>
</organism>
<keyword evidence="1" id="KW-0812">Transmembrane</keyword>
<evidence type="ECO:0000256" key="2">
    <source>
        <dbReference type="SAM" id="SignalP"/>
    </source>
</evidence>
<accession>A0A2P5F1K8</accession>
<gene>
    <name evidence="3" type="ORF">TorRG33x02_125030</name>
</gene>
<keyword evidence="4" id="KW-1185">Reference proteome</keyword>
<keyword evidence="2" id="KW-0732">Signal</keyword>
<dbReference type="PANTHER" id="PTHR33659">
    <property type="entry name" value="PROTEIN, PUTATIVE-RELATED-RELATED"/>
    <property type="match status" value="1"/>
</dbReference>
<reference evidence="4" key="1">
    <citation type="submission" date="2016-06" db="EMBL/GenBank/DDBJ databases">
        <title>Parallel loss of symbiosis genes in relatives of nitrogen-fixing non-legume Parasponia.</title>
        <authorList>
            <person name="Van Velzen R."/>
            <person name="Holmer R."/>
            <person name="Bu F."/>
            <person name="Rutten L."/>
            <person name="Van Zeijl A."/>
            <person name="Liu W."/>
            <person name="Santuari L."/>
            <person name="Cao Q."/>
            <person name="Sharma T."/>
            <person name="Shen D."/>
            <person name="Roswanjaya Y."/>
            <person name="Wardhani T."/>
            <person name="Kalhor M.S."/>
            <person name="Jansen J."/>
            <person name="Van den Hoogen J."/>
            <person name="Gungor B."/>
            <person name="Hartog M."/>
            <person name="Hontelez J."/>
            <person name="Verver J."/>
            <person name="Yang W.-C."/>
            <person name="Schijlen E."/>
            <person name="Repin R."/>
            <person name="Schilthuizen M."/>
            <person name="Schranz E."/>
            <person name="Heidstra R."/>
            <person name="Miyata K."/>
            <person name="Fedorova E."/>
            <person name="Kohlen W."/>
            <person name="Bisseling T."/>
            <person name="Smit S."/>
            <person name="Geurts R."/>
        </authorList>
    </citation>
    <scope>NUCLEOTIDE SEQUENCE [LARGE SCALE GENOMIC DNA]</scope>
    <source>
        <strain evidence="4">cv. RG33-2</strain>
    </source>
</reference>